<reference evidence="2" key="1">
    <citation type="submission" date="2022-11" db="UniProtKB">
        <authorList>
            <consortium name="WormBaseParasite"/>
        </authorList>
    </citation>
    <scope>IDENTIFICATION</scope>
</reference>
<dbReference type="WBParaSite" id="PS1159_v2.g11168.t1">
    <property type="protein sequence ID" value="PS1159_v2.g11168.t1"/>
    <property type="gene ID" value="PS1159_v2.g11168"/>
</dbReference>
<name>A0AC35EVC7_9BILA</name>
<sequence>MNDKVINSSKMPPSVIDVVDLDPQASSTTKNNNNNNGVGYNKLTRRLSNVSNALQMKIFSAREEGNFTLGCTKLFHTRTRFLIMVLVLFCLASIWSNILCFNFAIICLNQKVIGTNATDINATHMDDIIFTPQQKSYLTAAVAASALIANFIIVSLVNNYGIRTVFAILGIISAIGTGLMPMALQSGFYYTLGARMLQGLAFAANFPVIGAFTSKWTYYKQNGLFVSVLVANVQLSPAISMPISGAICSSSFGWPYVFYVHGAASVFLFILFAIFYRNSPGKHPLVGEVELRKIAVGKSECSKEELKKIPYGPILKTASVWAVWIAALGNFVAVNMLFLYSPNYLHHVLMFPVKNTGLSASIPPLLQFTIKLLAGFTSDKVRFLSETNKLRLYNSIAFFGSAIAFIGLAVMPTSLSLICLGLLGICAGLLGFTTGGFFKAGPLVSKHYSHFVTGNVSLGITLTMLVVPFIVTGLAPNNTADEWSKVFLTVAGVLVVSNFIFVLMCSAEPAHWTTDEFSRNASRNRVHATDSTRISHLQPELKMG</sequence>
<organism evidence="1 2">
    <name type="scientific">Panagrolaimus sp. PS1159</name>
    <dbReference type="NCBI Taxonomy" id="55785"/>
    <lineage>
        <taxon>Eukaryota</taxon>
        <taxon>Metazoa</taxon>
        <taxon>Ecdysozoa</taxon>
        <taxon>Nematoda</taxon>
        <taxon>Chromadorea</taxon>
        <taxon>Rhabditida</taxon>
        <taxon>Tylenchina</taxon>
        <taxon>Panagrolaimomorpha</taxon>
        <taxon>Panagrolaimoidea</taxon>
        <taxon>Panagrolaimidae</taxon>
        <taxon>Panagrolaimus</taxon>
    </lineage>
</organism>
<protein>
    <submittedName>
        <fullName evidence="2">Major facilitator superfamily (MFS) profile domain-containing protein</fullName>
    </submittedName>
</protein>
<dbReference type="Proteomes" id="UP000887580">
    <property type="component" value="Unplaced"/>
</dbReference>
<evidence type="ECO:0000313" key="2">
    <source>
        <dbReference type="WBParaSite" id="PS1159_v2.g11168.t1"/>
    </source>
</evidence>
<evidence type="ECO:0000313" key="1">
    <source>
        <dbReference type="Proteomes" id="UP000887580"/>
    </source>
</evidence>
<accession>A0AC35EVC7</accession>
<proteinExistence type="predicted"/>